<name>A0A8S5RPX3_9VIRU</name>
<organism evidence="1">
    <name type="scientific">virus sp. ctrcb4</name>
    <dbReference type="NCBI Taxonomy" id="2825824"/>
    <lineage>
        <taxon>Viruses</taxon>
    </lineage>
</organism>
<sequence>MLSLTSFSVSLEVDWLVEEFLLVELLSKNIPISSRASLSSSVHVPFSTRSIKLLIPSSPKRL</sequence>
<accession>A0A8S5RPX3</accession>
<dbReference type="EMBL" id="BK059132">
    <property type="protein sequence ID" value="DAE33133.1"/>
    <property type="molecule type" value="Genomic_DNA"/>
</dbReference>
<reference evidence="1" key="1">
    <citation type="journal article" date="2021" name="Proc. Natl. Acad. Sci. U.S.A.">
        <title>A Catalog of Tens of Thousands of Viruses from Human Metagenomes Reveals Hidden Associations with Chronic Diseases.</title>
        <authorList>
            <person name="Tisza M.J."/>
            <person name="Buck C.B."/>
        </authorList>
    </citation>
    <scope>NUCLEOTIDE SEQUENCE</scope>
    <source>
        <strain evidence="1">Ctrcb4</strain>
    </source>
</reference>
<evidence type="ECO:0000313" key="1">
    <source>
        <dbReference type="EMBL" id="DAE33133.1"/>
    </source>
</evidence>
<protein>
    <submittedName>
        <fullName evidence="1">Uncharacterized protein</fullName>
    </submittedName>
</protein>
<proteinExistence type="predicted"/>